<dbReference type="EMBL" id="LAZR01058224">
    <property type="protein sequence ID" value="KKK70366.1"/>
    <property type="molecule type" value="Genomic_DNA"/>
</dbReference>
<protein>
    <submittedName>
        <fullName evidence="1">Uncharacterized protein</fullName>
    </submittedName>
</protein>
<proteinExistence type="predicted"/>
<name>A0A0F9ADU6_9ZZZZ</name>
<gene>
    <name evidence="1" type="ORF">LCGC14_2924740</name>
</gene>
<reference evidence="1" key="1">
    <citation type="journal article" date="2015" name="Nature">
        <title>Complex archaea that bridge the gap between prokaryotes and eukaryotes.</title>
        <authorList>
            <person name="Spang A."/>
            <person name="Saw J.H."/>
            <person name="Jorgensen S.L."/>
            <person name="Zaremba-Niedzwiedzka K."/>
            <person name="Martijn J."/>
            <person name="Lind A.E."/>
            <person name="van Eijk R."/>
            <person name="Schleper C."/>
            <person name="Guy L."/>
            <person name="Ettema T.J."/>
        </authorList>
    </citation>
    <scope>NUCLEOTIDE SEQUENCE</scope>
</reference>
<sequence length="24" mass="2748">MIMSNLLQRLRCGECGEPEPDVTR</sequence>
<dbReference type="AlphaFoldDB" id="A0A0F9ADU6"/>
<evidence type="ECO:0000313" key="1">
    <source>
        <dbReference type="EMBL" id="KKK70366.1"/>
    </source>
</evidence>
<accession>A0A0F9ADU6</accession>
<organism evidence="1">
    <name type="scientific">marine sediment metagenome</name>
    <dbReference type="NCBI Taxonomy" id="412755"/>
    <lineage>
        <taxon>unclassified sequences</taxon>
        <taxon>metagenomes</taxon>
        <taxon>ecological metagenomes</taxon>
    </lineage>
</organism>
<feature type="non-terminal residue" evidence="1">
    <location>
        <position position="24"/>
    </location>
</feature>
<comment type="caution">
    <text evidence="1">The sequence shown here is derived from an EMBL/GenBank/DDBJ whole genome shotgun (WGS) entry which is preliminary data.</text>
</comment>